<dbReference type="AlphaFoldDB" id="A0A1E7FXV6"/>
<evidence type="ECO:0000259" key="1">
    <source>
        <dbReference type="Pfam" id="PF19834"/>
    </source>
</evidence>
<evidence type="ECO:0000313" key="3">
    <source>
        <dbReference type="Proteomes" id="UP000095751"/>
    </source>
</evidence>
<dbReference type="InParanoid" id="A0A1E7FXV6"/>
<dbReference type="EMBL" id="KV784353">
    <property type="protein sequence ID" value="OEU22977.1"/>
    <property type="molecule type" value="Genomic_DNA"/>
</dbReference>
<proteinExistence type="predicted"/>
<name>A0A1E7FXV6_9STRA</name>
<dbReference type="OrthoDB" id="43741at2759"/>
<accession>A0A1E7FXV6</accession>
<dbReference type="Pfam" id="PF19834">
    <property type="entry name" value="DUF6314"/>
    <property type="match status" value="1"/>
</dbReference>
<feature type="domain" description="DUF6314" evidence="1">
    <location>
        <begin position="70"/>
        <end position="222"/>
    </location>
</feature>
<gene>
    <name evidence="2" type="ORF">FRACYDRAFT_267435</name>
</gene>
<protein>
    <recommendedName>
        <fullName evidence="1">DUF6314 domain-containing protein</fullName>
    </recommendedName>
</protein>
<sequence>MDTLARSLLISNNSDEEHLPKYNLDVGNFISPAFYQSDDSIAKLAQKEIDGEIEKGNCGYYLPHVVASALIGSWTFQRNIVHFFSNQQSDYIHGSVRYSRSKQLDYVLYREDGLYKISDTKSLPVFREYEYVPSFSKDDDGNASSALELYFVEGGKRTYLFLSLKFQHQDEDGYWVATNDHLCVKDLYKANFRIKLDGLTASEVIITYRVKGPSKDYESTTIMTPQI</sequence>
<dbReference type="KEGG" id="fcy:FRACYDRAFT_267435"/>
<dbReference type="InterPro" id="IPR045632">
    <property type="entry name" value="DUF6314"/>
</dbReference>
<reference evidence="2 3" key="1">
    <citation type="submission" date="2016-09" db="EMBL/GenBank/DDBJ databases">
        <title>Extensive genetic diversity and differential bi-allelic expression allows diatom success in the polar Southern Ocean.</title>
        <authorList>
            <consortium name="DOE Joint Genome Institute"/>
            <person name="Mock T."/>
            <person name="Otillar R.P."/>
            <person name="Strauss J."/>
            <person name="Dupont C."/>
            <person name="Frickenhaus S."/>
            <person name="Maumus F."/>
            <person name="Mcmullan M."/>
            <person name="Sanges R."/>
            <person name="Schmutz J."/>
            <person name="Toseland A."/>
            <person name="Valas R."/>
            <person name="Veluchamy A."/>
            <person name="Ward B.J."/>
            <person name="Allen A."/>
            <person name="Barry K."/>
            <person name="Falciatore A."/>
            <person name="Ferrante M."/>
            <person name="Fortunato A.E."/>
            <person name="Gloeckner G."/>
            <person name="Gruber A."/>
            <person name="Hipkin R."/>
            <person name="Janech M."/>
            <person name="Kroth P."/>
            <person name="Leese F."/>
            <person name="Lindquist E."/>
            <person name="Lyon B.R."/>
            <person name="Martin J."/>
            <person name="Mayer C."/>
            <person name="Parker M."/>
            <person name="Quesneville H."/>
            <person name="Raymond J."/>
            <person name="Uhlig C."/>
            <person name="Valentin K.U."/>
            <person name="Worden A.Z."/>
            <person name="Armbrust E.V."/>
            <person name="Bowler C."/>
            <person name="Green B."/>
            <person name="Moulton V."/>
            <person name="Van Oosterhout C."/>
            <person name="Grigoriev I."/>
        </authorList>
    </citation>
    <scope>NUCLEOTIDE SEQUENCE [LARGE SCALE GENOMIC DNA]</scope>
    <source>
        <strain evidence="2 3">CCMP1102</strain>
    </source>
</reference>
<dbReference type="Proteomes" id="UP000095751">
    <property type="component" value="Unassembled WGS sequence"/>
</dbReference>
<keyword evidence="3" id="KW-1185">Reference proteome</keyword>
<organism evidence="2 3">
    <name type="scientific">Fragilariopsis cylindrus CCMP1102</name>
    <dbReference type="NCBI Taxonomy" id="635003"/>
    <lineage>
        <taxon>Eukaryota</taxon>
        <taxon>Sar</taxon>
        <taxon>Stramenopiles</taxon>
        <taxon>Ochrophyta</taxon>
        <taxon>Bacillariophyta</taxon>
        <taxon>Bacillariophyceae</taxon>
        <taxon>Bacillariophycidae</taxon>
        <taxon>Bacillariales</taxon>
        <taxon>Bacillariaceae</taxon>
        <taxon>Fragilariopsis</taxon>
    </lineage>
</organism>
<evidence type="ECO:0000313" key="2">
    <source>
        <dbReference type="EMBL" id="OEU22977.1"/>
    </source>
</evidence>